<evidence type="ECO:0000313" key="1">
    <source>
        <dbReference type="EMBL" id="KAH7554186.1"/>
    </source>
</evidence>
<organism evidence="1 2">
    <name type="scientific">Xanthoceras sorbifolium</name>
    <dbReference type="NCBI Taxonomy" id="99658"/>
    <lineage>
        <taxon>Eukaryota</taxon>
        <taxon>Viridiplantae</taxon>
        <taxon>Streptophyta</taxon>
        <taxon>Embryophyta</taxon>
        <taxon>Tracheophyta</taxon>
        <taxon>Spermatophyta</taxon>
        <taxon>Magnoliopsida</taxon>
        <taxon>eudicotyledons</taxon>
        <taxon>Gunneridae</taxon>
        <taxon>Pentapetalae</taxon>
        <taxon>rosids</taxon>
        <taxon>malvids</taxon>
        <taxon>Sapindales</taxon>
        <taxon>Sapindaceae</taxon>
        <taxon>Xanthoceroideae</taxon>
        <taxon>Xanthoceras</taxon>
    </lineage>
</organism>
<protein>
    <submittedName>
        <fullName evidence="1">Uncharacterized protein</fullName>
    </submittedName>
</protein>
<proteinExistence type="predicted"/>
<evidence type="ECO:0000313" key="2">
    <source>
        <dbReference type="Proteomes" id="UP000827721"/>
    </source>
</evidence>
<gene>
    <name evidence="1" type="ORF">JRO89_XS12G0129300</name>
</gene>
<dbReference type="EMBL" id="JAFEMO010000012">
    <property type="protein sequence ID" value="KAH7554186.1"/>
    <property type="molecule type" value="Genomic_DNA"/>
</dbReference>
<reference evidence="1 2" key="1">
    <citation type="submission" date="2021-02" db="EMBL/GenBank/DDBJ databases">
        <title>Plant Genome Project.</title>
        <authorList>
            <person name="Zhang R.-G."/>
        </authorList>
    </citation>
    <scope>NUCLEOTIDE SEQUENCE [LARGE SCALE GENOMIC DNA]</scope>
    <source>
        <tissue evidence="1">Leaves</tissue>
    </source>
</reference>
<accession>A0ABQ8HCI1</accession>
<sequence>MMWPSRPEVQEMLARFHNMPEMERSKKLMNQESYLKERVSKVEEQFKKHQRKHKEMEASNLMHYIHQRNGLDEISVNDLHSLVWFVEEKRKEIKKRVEYYQQAPLSPAPASASAPHQSPATVTNQMAPNIEGNIGGSDHYHHGKAPGKSALWDQWFTDIMNNTENTAGSSNRAKPDHMAGFSAPYQPFPASSTYYGTGIALGLQTHGGFSGSNMAIGLSAPNFERSGSGSGIALGLQPYGNVRANDSSSGGDHMGQPSEIFGDSIAGSDVGLSYDVNKPWPSNFFH</sequence>
<name>A0ABQ8HCI1_9ROSI</name>
<dbReference type="Proteomes" id="UP000827721">
    <property type="component" value="Unassembled WGS sequence"/>
</dbReference>
<keyword evidence="2" id="KW-1185">Reference proteome</keyword>
<comment type="caution">
    <text evidence="1">The sequence shown here is derived from an EMBL/GenBank/DDBJ whole genome shotgun (WGS) entry which is preliminary data.</text>
</comment>